<keyword evidence="2" id="KW-0436">Ligase</keyword>
<organism evidence="2 3">
    <name type="scientific">Tamaricihabitans halophyticus</name>
    <dbReference type="NCBI Taxonomy" id="1262583"/>
    <lineage>
        <taxon>Bacteria</taxon>
        <taxon>Bacillati</taxon>
        <taxon>Actinomycetota</taxon>
        <taxon>Actinomycetes</taxon>
        <taxon>Pseudonocardiales</taxon>
        <taxon>Pseudonocardiaceae</taxon>
        <taxon>Tamaricihabitans</taxon>
    </lineage>
</organism>
<dbReference type="Proteomes" id="UP000294911">
    <property type="component" value="Unassembled WGS sequence"/>
</dbReference>
<dbReference type="RefSeq" id="WP_243659290.1">
    <property type="nucleotide sequence ID" value="NZ_SLXQ01000023.1"/>
</dbReference>
<dbReference type="SUPFAM" id="SSF52210">
    <property type="entry name" value="Succinyl-CoA synthetase domains"/>
    <property type="match status" value="1"/>
</dbReference>
<proteinExistence type="predicted"/>
<dbReference type="InterPro" id="IPR016102">
    <property type="entry name" value="Succinyl-CoA_synth-like"/>
</dbReference>
<gene>
    <name evidence="2" type="ORF">EV191_12319</name>
</gene>
<dbReference type="EMBL" id="SLXQ01000023">
    <property type="protein sequence ID" value="TCP42620.1"/>
    <property type="molecule type" value="Genomic_DNA"/>
</dbReference>
<keyword evidence="3" id="KW-1185">Reference proteome</keyword>
<dbReference type="Gene3D" id="3.40.50.261">
    <property type="entry name" value="Succinyl-CoA synthetase domains"/>
    <property type="match status" value="1"/>
</dbReference>
<dbReference type="PANTHER" id="PTHR42793">
    <property type="entry name" value="COA BINDING DOMAIN CONTAINING PROTEIN"/>
    <property type="match status" value="1"/>
</dbReference>
<accession>A0A4R2Q270</accession>
<dbReference type="Pfam" id="PF13607">
    <property type="entry name" value="Succ_CoA_lig"/>
    <property type="match status" value="1"/>
</dbReference>
<comment type="caution">
    <text evidence="2">The sequence shown here is derived from an EMBL/GenBank/DDBJ whole genome shotgun (WGS) entry which is preliminary data.</text>
</comment>
<name>A0A4R2Q270_9PSEU</name>
<evidence type="ECO:0000259" key="1">
    <source>
        <dbReference type="Pfam" id="PF13607"/>
    </source>
</evidence>
<dbReference type="GO" id="GO:0016874">
    <property type="term" value="F:ligase activity"/>
    <property type="evidence" value="ECO:0007669"/>
    <property type="project" value="UniProtKB-KW"/>
</dbReference>
<dbReference type="PANTHER" id="PTHR42793:SF1">
    <property type="entry name" value="PEPTIDYL-LYSINE N-ACETYLTRANSFERASE PATZ"/>
    <property type="match status" value="1"/>
</dbReference>
<dbReference type="AlphaFoldDB" id="A0A4R2Q270"/>
<dbReference type="InterPro" id="IPR032875">
    <property type="entry name" value="Succ_CoA_lig_flav_dom"/>
</dbReference>
<evidence type="ECO:0000313" key="3">
    <source>
        <dbReference type="Proteomes" id="UP000294911"/>
    </source>
</evidence>
<feature type="domain" description="Succinyl-CoA synthetase-like flavodoxin" evidence="1">
    <location>
        <begin position="69"/>
        <end position="183"/>
    </location>
</feature>
<evidence type="ECO:0000313" key="2">
    <source>
        <dbReference type="EMBL" id="TCP42620.1"/>
    </source>
</evidence>
<sequence>MPAKAVPDALRELAAKSTKTAHVYTADTTNLRDAVAGTDLRVLGPNCIGHYTPHARMTMIGPTASSPEQGSIAFVSQSGTYAGDVVRRGNELGVRFSFVSSVGNCDDVAPSELLAFCEADPHTTLAAFYLEDDSDARRFFSLAAQVSIPIVLFKGSRSAAGGAAAASHTGALASDPQLLRAVAGVALVATATFASMSVVFRFVRGTAVAAHVAAQQRGGCAADDRDPVRVRRRRAHPCRDRACRCRARATSDVHRGVERGDREPASVVGA</sequence>
<reference evidence="2 3" key="1">
    <citation type="submission" date="2019-03" db="EMBL/GenBank/DDBJ databases">
        <title>Genomic Encyclopedia of Type Strains, Phase IV (KMG-IV): sequencing the most valuable type-strain genomes for metagenomic binning, comparative biology and taxonomic classification.</title>
        <authorList>
            <person name="Goeker M."/>
        </authorList>
    </citation>
    <scope>NUCLEOTIDE SEQUENCE [LARGE SCALE GENOMIC DNA]</scope>
    <source>
        <strain evidence="2 3">DSM 45765</strain>
    </source>
</reference>
<protein>
    <submittedName>
        <fullName evidence="2">Succinyl-CoA ligase-like protein</fullName>
    </submittedName>
</protein>